<comment type="caution">
    <text evidence="2">The sequence shown here is derived from an EMBL/GenBank/DDBJ whole genome shotgun (WGS) entry which is preliminary data.</text>
</comment>
<feature type="domain" description="Putative regulatory protein FmdB zinc ribbon" evidence="1">
    <location>
        <begin position="1"/>
        <end position="43"/>
    </location>
</feature>
<dbReference type="Proteomes" id="UP000295244">
    <property type="component" value="Unassembled WGS sequence"/>
</dbReference>
<organism evidence="2 3">
    <name type="scientific">Rubrobacter taiwanensis</name>
    <dbReference type="NCBI Taxonomy" id="185139"/>
    <lineage>
        <taxon>Bacteria</taxon>
        <taxon>Bacillati</taxon>
        <taxon>Actinomycetota</taxon>
        <taxon>Rubrobacteria</taxon>
        <taxon>Rubrobacterales</taxon>
        <taxon>Rubrobacteraceae</taxon>
        <taxon>Rubrobacter</taxon>
    </lineage>
</organism>
<accession>A0A4R1BGV5</accession>
<dbReference type="Pfam" id="PF09723">
    <property type="entry name" value="Zn_ribbon_8"/>
    <property type="match status" value="1"/>
</dbReference>
<dbReference type="SMART" id="SM00834">
    <property type="entry name" value="CxxC_CXXC_SSSS"/>
    <property type="match status" value="1"/>
</dbReference>
<dbReference type="OrthoDB" id="9792898at2"/>
<dbReference type="InterPro" id="IPR013429">
    <property type="entry name" value="Regulatory_FmdB_Zinc_ribbon"/>
</dbReference>
<dbReference type="RefSeq" id="WP_132691461.1">
    <property type="nucleotide sequence ID" value="NZ_SKBU01000016.1"/>
</dbReference>
<keyword evidence="3" id="KW-1185">Reference proteome</keyword>
<protein>
    <submittedName>
        <fullName evidence="2">Zinc ribbon domain-containing protein</fullName>
    </submittedName>
</protein>
<reference evidence="2 3" key="1">
    <citation type="submission" date="2019-03" db="EMBL/GenBank/DDBJ databases">
        <title>Whole genome sequence of a novel Rubrobacter taiwanensis strain, isolated from Yellowstone National Park.</title>
        <authorList>
            <person name="Freed S."/>
            <person name="Ramaley R.F."/>
            <person name="Kyndt J.A."/>
        </authorList>
    </citation>
    <scope>NUCLEOTIDE SEQUENCE [LARGE SCALE GENOMIC DNA]</scope>
    <source>
        <strain evidence="2 3">Yellowstone</strain>
    </source>
</reference>
<dbReference type="Gene3D" id="2.20.28.30">
    <property type="entry name" value="RNA polymerase ii, chain L"/>
    <property type="match status" value="1"/>
</dbReference>
<evidence type="ECO:0000313" key="3">
    <source>
        <dbReference type="Proteomes" id="UP000295244"/>
    </source>
</evidence>
<proteinExistence type="predicted"/>
<dbReference type="AlphaFoldDB" id="A0A4R1BGV5"/>
<dbReference type="EMBL" id="SKBU01000016">
    <property type="protein sequence ID" value="TCJ16433.1"/>
    <property type="molecule type" value="Genomic_DNA"/>
</dbReference>
<dbReference type="NCBIfam" id="TIGR02605">
    <property type="entry name" value="CxxC_CxxC_SSSS"/>
    <property type="match status" value="1"/>
</dbReference>
<gene>
    <name evidence="2" type="ORF">E0L93_09935</name>
</gene>
<evidence type="ECO:0000313" key="2">
    <source>
        <dbReference type="EMBL" id="TCJ16433.1"/>
    </source>
</evidence>
<evidence type="ECO:0000259" key="1">
    <source>
        <dbReference type="SMART" id="SM00834"/>
    </source>
</evidence>
<name>A0A4R1BGV5_9ACTN</name>
<sequence>MALYEYKCPDCETSFELMRSMSAADAPAECPACGSTGGRRQLSTFTSLKPGGSEGFAYTPATERLGGGCCGGSCGCAH</sequence>